<proteinExistence type="inferred from homology"/>
<dbReference type="KEGG" id="hspo:JGZ69_20090"/>
<organism evidence="5 7">
    <name type="scientific">Heyndrickxia sporothermodurans</name>
    <dbReference type="NCBI Taxonomy" id="46224"/>
    <lineage>
        <taxon>Bacteria</taxon>
        <taxon>Bacillati</taxon>
        <taxon>Bacillota</taxon>
        <taxon>Bacilli</taxon>
        <taxon>Bacillales</taxon>
        <taxon>Bacillaceae</taxon>
        <taxon>Heyndrickxia</taxon>
    </lineage>
</organism>
<dbReference type="PANTHER" id="PTHR33376:SF7">
    <property type="entry name" value="C4-DICARBOXYLATE-BINDING PROTEIN DCTB"/>
    <property type="match status" value="1"/>
</dbReference>
<evidence type="ECO:0000256" key="3">
    <source>
        <dbReference type="ARBA" id="ARBA00022729"/>
    </source>
</evidence>
<dbReference type="PIRSF" id="PIRSF006470">
    <property type="entry name" value="DctB"/>
    <property type="match status" value="1"/>
</dbReference>
<dbReference type="Gene3D" id="3.40.190.170">
    <property type="entry name" value="Bacterial extracellular solute-binding protein, family 7"/>
    <property type="match status" value="1"/>
</dbReference>
<reference evidence="6 8" key="2">
    <citation type="submission" date="2020-12" db="EMBL/GenBank/DDBJ databases">
        <title>Taxonomic evaluation of the Bacillus sporothermodurans group of bacteria based on whole genome sequences.</title>
        <authorList>
            <person name="Fiedler G."/>
            <person name="Herbstmann A.-D."/>
            <person name="Doll E."/>
            <person name="Wenning M."/>
            <person name="Brinks E."/>
            <person name="Kabisch J."/>
            <person name="Breitenwieser F."/>
            <person name="Lappann M."/>
            <person name="Boehnlein C."/>
            <person name="Franz C."/>
        </authorList>
    </citation>
    <scope>NUCLEOTIDE SEQUENCE [LARGE SCALE GENOMIC DNA]</scope>
    <source>
        <strain evidence="6 8">DSM 10599</strain>
    </source>
</reference>
<keyword evidence="2" id="KW-0813">Transport</keyword>
<dbReference type="InterPro" id="IPR004682">
    <property type="entry name" value="TRAP_DctP"/>
</dbReference>
<name>A0A150KN64_9BACI</name>
<dbReference type="NCBIfam" id="TIGR00787">
    <property type="entry name" value="dctP"/>
    <property type="match status" value="1"/>
</dbReference>
<evidence type="ECO:0000256" key="1">
    <source>
        <dbReference type="ARBA" id="ARBA00009023"/>
    </source>
</evidence>
<dbReference type="PROSITE" id="PS51257">
    <property type="entry name" value="PROKAR_LIPOPROTEIN"/>
    <property type="match status" value="1"/>
</dbReference>
<keyword evidence="4" id="KW-1133">Transmembrane helix</keyword>
<feature type="transmembrane region" description="Helical" evidence="4">
    <location>
        <begin position="6"/>
        <end position="26"/>
    </location>
</feature>
<dbReference type="NCBIfam" id="NF037995">
    <property type="entry name" value="TRAP_S1"/>
    <property type="match status" value="1"/>
</dbReference>
<evidence type="ECO:0000313" key="6">
    <source>
        <dbReference type="EMBL" id="QQX24991.1"/>
    </source>
</evidence>
<keyword evidence="4" id="KW-0812">Transmembrane</keyword>
<dbReference type="InterPro" id="IPR038404">
    <property type="entry name" value="TRAP_DctP_sf"/>
</dbReference>
<dbReference type="RefSeq" id="WP_066233464.1">
    <property type="nucleotide sequence ID" value="NZ_CP066701.1"/>
</dbReference>
<evidence type="ECO:0000313" key="5">
    <source>
        <dbReference type="EMBL" id="KYD00160.1"/>
    </source>
</evidence>
<sequence length="351" mass="40377">MKKWIIILASLVLFISCILVGMKIFLHPKKLAYDYEQEGLKDQIVLKFGHVVAENTPKGLAAKKFAELVYKKSDGKIRVEIFPNGMLYSDIEEINALKENKIQIIAPSTSKLGTLSSRWGVLDLPFAFPNYEAIQAGLNGSIGNTLLQSLEKEHLKGLAYWINGFKQFTSNKGPIRIPKDIKGQTFRIMQSNILKSQFEQLHAKAIQQPFDITFQSLQSGKIDGEENTLTNIYSKKFYNLQKYLTISNHGYLGYVVLMNQSFWNAQTDQTKKILTEAMIETTEWNEKHAKKMNEEQLKLIQKKSSIQIHELTNEEKKQWMIALDPLYDKLEPIIGKDLIREIKNLREKYSN</sequence>
<evidence type="ECO:0000313" key="7">
    <source>
        <dbReference type="Proteomes" id="UP000075666"/>
    </source>
</evidence>
<dbReference type="EMBL" id="CP066701">
    <property type="protein sequence ID" value="QQX24991.1"/>
    <property type="molecule type" value="Genomic_DNA"/>
</dbReference>
<dbReference type="InterPro" id="IPR018389">
    <property type="entry name" value="DctP_fam"/>
</dbReference>
<keyword evidence="7" id="KW-1185">Reference proteome</keyword>
<dbReference type="Proteomes" id="UP000595512">
    <property type="component" value="Chromosome"/>
</dbReference>
<dbReference type="OrthoDB" id="9776801at2"/>
<dbReference type="GO" id="GO:0030288">
    <property type="term" value="C:outer membrane-bounded periplasmic space"/>
    <property type="evidence" value="ECO:0007669"/>
    <property type="project" value="InterPro"/>
</dbReference>
<dbReference type="EMBL" id="LQYN01000073">
    <property type="protein sequence ID" value="KYD00160.1"/>
    <property type="molecule type" value="Genomic_DNA"/>
</dbReference>
<dbReference type="GO" id="GO:0055085">
    <property type="term" value="P:transmembrane transport"/>
    <property type="evidence" value="ECO:0007669"/>
    <property type="project" value="InterPro"/>
</dbReference>
<dbReference type="PATRIC" id="fig|46224.3.peg.3903"/>
<evidence type="ECO:0000256" key="2">
    <source>
        <dbReference type="ARBA" id="ARBA00022448"/>
    </source>
</evidence>
<evidence type="ECO:0000313" key="8">
    <source>
        <dbReference type="Proteomes" id="UP000595512"/>
    </source>
</evidence>
<dbReference type="Pfam" id="PF03480">
    <property type="entry name" value="DctP"/>
    <property type="match status" value="1"/>
</dbReference>
<protein>
    <submittedName>
        <fullName evidence="6">TRAP transporter substrate-binding protein</fullName>
    </submittedName>
</protein>
<dbReference type="STRING" id="46224.B4102_1172"/>
<dbReference type="AlphaFoldDB" id="A0A150KN64"/>
<reference evidence="5 7" key="1">
    <citation type="submission" date="2016-01" db="EMBL/GenBank/DDBJ databases">
        <title>Genome Sequences of Twelve Sporeforming Bacillus Species Isolated from Foods.</title>
        <authorList>
            <person name="Berendsen E.M."/>
            <person name="Wells-Bennik M.H."/>
            <person name="Krawcyk A.O."/>
            <person name="De Jong A."/>
            <person name="Holsappel S."/>
            <person name="Eijlander R.T."/>
            <person name="Kuipers O.P."/>
        </authorList>
    </citation>
    <scope>NUCLEOTIDE SEQUENCE [LARGE SCALE GENOMIC DNA]</scope>
    <source>
        <strain evidence="5 7">B4102</strain>
    </source>
</reference>
<comment type="similarity">
    <text evidence="1">Belongs to the bacterial solute-binding protein 7 family.</text>
</comment>
<evidence type="ECO:0000256" key="4">
    <source>
        <dbReference type="SAM" id="Phobius"/>
    </source>
</evidence>
<gene>
    <name evidence="5" type="ORF">B4102_1172</name>
    <name evidence="6" type="ORF">JGZ69_20090</name>
</gene>
<keyword evidence="3" id="KW-0732">Signal</keyword>
<dbReference type="PANTHER" id="PTHR33376">
    <property type="match status" value="1"/>
</dbReference>
<keyword evidence="4" id="KW-0472">Membrane</keyword>
<dbReference type="Proteomes" id="UP000075666">
    <property type="component" value="Unassembled WGS sequence"/>
</dbReference>
<accession>A0A150KN64</accession>
<dbReference type="CDD" id="cd13674">
    <property type="entry name" value="PBP2_TRAP_SBP_like_1"/>
    <property type="match status" value="1"/>
</dbReference>